<dbReference type="PANTHER" id="PTHR35561">
    <property type="entry name" value="RNA 2',3'-CYCLIC PHOSPHODIESTERASE"/>
    <property type="match status" value="1"/>
</dbReference>
<reference evidence="3 4" key="1">
    <citation type="submission" date="2017-12" db="EMBL/GenBank/DDBJ databases">
        <title>Characterization of six clinical isolates of Enterochimera gen. nov., a novel genus of the Yersiniaciae family and the three species Enterochimera arupensis sp. nov., Enterochimera coloradensis sp. nov, and Enterochimera californica sp. nov.</title>
        <authorList>
            <person name="Rossi A."/>
            <person name="Fisher M."/>
        </authorList>
    </citation>
    <scope>NUCLEOTIDE SEQUENCE [LARGE SCALE GENOMIC DNA]</scope>
    <source>
        <strain evidence="4">2016-Iso4</strain>
    </source>
</reference>
<feature type="short sequence motif" description="HXTX 1" evidence="2">
    <location>
        <begin position="43"/>
        <end position="46"/>
    </location>
</feature>
<dbReference type="HAMAP" id="MF_01940">
    <property type="entry name" value="RNA_CPDase"/>
    <property type="match status" value="1"/>
</dbReference>
<comment type="catalytic activity">
    <reaction evidence="2">
        <text>a 3'-end 2',3'-cyclophospho-ribonucleotide-RNA + H2O = a 3'-end 2'-phospho-ribonucleotide-RNA + H(+)</text>
        <dbReference type="Rhea" id="RHEA:11828"/>
        <dbReference type="Rhea" id="RHEA-COMP:10464"/>
        <dbReference type="Rhea" id="RHEA-COMP:17353"/>
        <dbReference type="ChEBI" id="CHEBI:15377"/>
        <dbReference type="ChEBI" id="CHEBI:15378"/>
        <dbReference type="ChEBI" id="CHEBI:83064"/>
        <dbReference type="ChEBI" id="CHEBI:173113"/>
        <dbReference type="EC" id="3.1.4.58"/>
    </reaction>
</comment>
<dbReference type="SUPFAM" id="SSF55144">
    <property type="entry name" value="LigT-like"/>
    <property type="match status" value="1"/>
</dbReference>
<evidence type="ECO:0000313" key="3">
    <source>
        <dbReference type="EMBL" id="PLR38545.1"/>
    </source>
</evidence>
<organism evidence="3 4">
    <name type="scientific">Chimaeribacter coloradensis</name>
    <dbReference type="NCBI Taxonomy" id="2060068"/>
    <lineage>
        <taxon>Bacteria</taxon>
        <taxon>Pseudomonadati</taxon>
        <taxon>Pseudomonadota</taxon>
        <taxon>Gammaproteobacteria</taxon>
        <taxon>Enterobacterales</taxon>
        <taxon>Yersiniaceae</taxon>
        <taxon>Chimaeribacter</taxon>
    </lineage>
</organism>
<dbReference type="InterPro" id="IPR009097">
    <property type="entry name" value="Cyclic_Pdiesterase"/>
</dbReference>
<dbReference type="GO" id="GO:0008664">
    <property type="term" value="F:RNA 2',3'-cyclic 3'-phosphodiesterase activity"/>
    <property type="evidence" value="ECO:0007669"/>
    <property type="project" value="UniProtKB-EC"/>
</dbReference>
<name>A0A2N5E9F7_9GAMM</name>
<dbReference type="EMBL" id="PJZH01000003">
    <property type="protein sequence ID" value="PLR38545.1"/>
    <property type="molecule type" value="Genomic_DNA"/>
</dbReference>
<dbReference type="EC" id="3.1.4.58" evidence="2"/>
<dbReference type="NCBIfam" id="TIGR02258">
    <property type="entry name" value="2_5_ligase"/>
    <property type="match status" value="1"/>
</dbReference>
<evidence type="ECO:0000256" key="1">
    <source>
        <dbReference type="ARBA" id="ARBA00022801"/>
    </source>
</evidence>
<dbReference type="OrthoDB" id="7061261at2"/>
<dbReference type="RefSeq" id="WP_101823482.1">
    <property type="nucleotide sequence ID" value="NZ_PJZH01000003.1"/>
</dbReference>
<evidence type="ECO:0000313" key="4">
    <source>
        <dbReference type="Proteomes" id="UP000234503"/>
    </source>
</evidence>
<sequence>MPDSRRLFFALPLPDALQQAAVAWRATAFPPEAGRPIAAANLHLTLAFLGEVSDRKAEALAALAGNIVQPRFTLTLDDLGHWPRPGVVWLGTRRAPRGLLQLAALLRAQAARNGCPQSAQPFHPHITLLRGAVHPVALPPATPGWTLEATHFCLYESRTERGRTRYQALQSWPLA</sequence>
<protein>
    <recommendedName>
        <fullName evidence="2">RNA 2',3'-cyclic phosphodiesterase</fullName>
        <shortName evidence="2">RNA 2',3'-CPDase</shortName>
        <ecNumber evidence="2">3.1.4.58</ecNumber>
    </recommendedName>
</protein>
<comment type="similarity">
    <text evidence="2">Belongs to the 2H phosphoesterase superfamily. ThpR family.</text>
</comment>
<dbReference type="InterPro" id="IPR004175">
    <property type="entry name" value="RNA_CPDase"/>
</dbReference>
<dbReference type="Gene3D" id="3.90.1140.10">
    <property type="entry name" value="Cyclic phosphodiesterase"/>
    <property type="match status" value="1"/>
</dbReference>
<proteinExistence type="inferred from homology"/>
<dbReference type="PANTHER" id="PTHR35561:SF1">
    <property type="entry name" value="RNA 2',3'-CYCLIC PHOSPHODIESTERASE"/>
    <property type="match status" value="1"/>
</dbReference>
<feature type="active site" description="Proton donor" evidence="2">
    <location>
        <position position="43"/>
    </location>
</feature>
<dbReference type="Pfam" id="PF13563">
    <property type="entry name" value="2_5_RNA_ligase2"/>
    <property type="match status" value="1"/>
</dbReference>
<feature type="active site" description="Proton acceptor" evidence="2">
    <location>
        <position position="125"/>
    </location>
</feature>
<keyword evidence="1 2" id="KW-0378">Hydrolase</keyword>
<comment type="caution">
    <text evidence="3">The sequence shown here is derived from an EMBL/GenBank/DDBJ whole genome shotgun (WGS) entry which is preliminary data.</text>
</comment>
<dbReference type="GO" id="GO:0004113">
    <property type="term" value="F:2',3'-cyclic-nucleotide 3'-phosphodiesterase activity"/>
    <property type="evidence" value="ECO:0007669"/>
    <property type="project" value="InterPro"/>
</dbReference>
<evidence type="ECO:0000256" key="2">
    <source>
        <dbReference type="HAMAP-Rule" id="MF_01940"/>
    </source>
</evidence>
<dbReference type="NCBIfam" id="NF011704">
    <property type="entry name" value="PRK15124.1"/>
    <property type="match status" value="1"/>
</dbReference>
<dbReference type="AlphaFoldDB" id="A0A2N5E9F7"/>
<comment type="function">
    <text evidence="2">Hydrolyzes RNA 2',3'-cyclic phosphodiester to an RNA 2'-phosphomonoester.</text>
</comment>
<keyword evidence="4" id="KW-1185">Reference proteome</keyword>
<dbReference type="Proteomes" id="UP000234503">
    <property type="component" value="Unassembled WGS sequence"/>
</dbReference>
<gene>
    <name evidence="3" type="ORF">CYR32_06055</name>
</gene>
<accession>A0A2N5E9F7</accession>
<feature type="short sequence motif" description="HXTX 2" evidence="2">
    <location>
        <begin position="125"/>
        <end position="128"/>
    </location>
</feature>